<dbReference type="PANTHER" id="PTHR32060">
    <property type="entry name" value="TAIL-SPECIFIC PROTEASE"/>
    <property type="match status" value="1"/>
</dbReference>
<dbReference type="InterPro" id="IPR001478">
    <property type="entry name" value="PDZ"/>
</dbReference>
<keyword evidence="3 5" id="KW-0378">Hydrolase</keyword>
<keyword evidence="2 5" id="KW-0645">Protease</keyword>
<dbReference type="Gene3D" id="3.30.750.44">
    <property type="match status" value="1"/>
</dbReference>
<dbReference type="GO" id="GO:0008236">
    <property type="term" value="F:serine-type peptidase activity"/>
    <property type="evidence" value="ECO:0007669"/>
    <property type="project" value="UniProtKB-KW"/>
</dbReference>
<feature type="domain" description="PDZ" evidence="7">
    <location>
        <begin position="118"/>
        <end position="194"/>
    </location>
</feature>
<dbReference type="InterPro" id="IPR036034">
    <property type="entry name" value="PDZ_sf"/>
</dbReference>
<dbReference type="InterPro" id="IPR005151">
    <property type="entry name" value="Tail-specific_protease"/>
</dbReference>
<evidence type="ECO:0000259" key="7">
    <source>
        <dbReference type="PROSITE" id="PS50106"/>
    </source>
</evidence>
<reference evidence="9" key="1">
    <citation type="submission" date="2017-09" db="EMBL/GenBank/DDBJ databases">
        <title>Depth-based differentiation of microbial function through sediment-hosted aquifers and enrichment of novel symbionts in the deep terrestrial subsurface.</title>
        <authorList>
            <person name="Probst A.J."/>
            <person name="Ladd B."/>
            <person name="Jarett J.K."/>
            <person name="Geller-Mcgrath D.E."/>
            <person name="Sieber C.M.K."/>
            <person name="Emerson J.B."/>
            <person name="Anantharaman K."/>
            <person name="Thomas B.C."/>
            <person name="Malmstrom R."/>
            <person name="Stieglmeier M."/>
            <person name="Klingl A."/>
            <person name="Woyke T."/>
            <person name="Ryan C.M."/>
            <person name="Banfield J.F."/>
        </authorList>
    </citation>
    <scope>NUCLEOTIDE SEQUENCE [LARGE SCALE GENOMIC DNA]</scope>
</reference>
<evidence type="ECO:0000256" key="4">
    <source>
        <dbReference type="ARBA" id="ARBA00022825"/>
    </source>
</evidence>
<sequence>MTKRKLNMLENQLKQSIFKRSLPVYLAVVLVIIAFTAGLLLNNKNEIATGQNEPVKFGQITGDKITVPEYLKKDVNFSLFWDVWQIVQDNYIDRPVGESKLLYGAMAGIVNVLDDPYSIFLEPQESKKFSDDLKGKFDGIGAEIGLRDQLITIVAPLPESPAFKAGLKAGDKVIEIDSVSTENMNLDEAVSRIRGKKGTTVKLKIFRPSDNKYKEISIVRDVIKIVSVNWEMKDNNIAYLRITNFNEDTDQRFKSVVKEILLKNPKGLILDLRNNPGGYLDRAVEIASYWLEPGQVVVQEEFTGGEKKPYLANGQAQFKNLKTLILVNGGSASASEIVAGALQDFGLAQLVGEKTFGKGSVQSLEELQDGSSVKITVARWLTPKNRQINVIGIEPDIKIELTEEDFNQGKDPQLEKVIEMMIK</sequence>
<dbReference type="NCBIfam" id="TIGR00225">
    <property type="entry name" value="prc"/>
    <property type="match status" value="1"/>
</dbReference>
<dbReference type="Gene3D" id="3.90.226.10">
    <property type="entry name" value="2-enoyl-CoA Hydratase, Chain A, domain 1"/>
    <property type="match status" value="1"/>
</dbReference>
<dbReference type="Proteomes" id="UP000231464">
    <property type="component" value="Unassembled WGS sequence"/>
</dbReference>
<dbReference type="Pfam" id="PF22694">
    <property type="entry name" value="CtpB_N-like"/>
    <property type="match status" value="1"/>
</dbReference>
<dbReference type="Pfam" id="PF00595">
    <property type="entry name" value="PDZ"/>
    <property type="match status" value="1"/>
</dbReference>
<dbReference type="GO" id="GO:0004175">
    <property type="term" value="F:endopeptidase activity"/>
    <property type="evidence" value="ECO:0007669"/>
    <property type="project" value="TreeGrafter"/>
</dbReference>
<dbReference type="Gene3D" id="2.30.42.10">
    <property type="match status" value="1"/>
</dbReference>
<name>A0A2M6WA50_9BACT</name>
<dbReference type="PANTHER" id="PTHR32060:SF30">
    <property type="entry name" value="CARBOXY-TERMINAL PROCESSING PROTEASE CTPA"/>
    <property type="match status" value="1"/>
</dbReference>
<dbReference type="CDD" id="cd06782">
    <property type="entry name" value="cpPDZ_CPP-like"/>
    <property type="match status" value="1"/>
</dbReference>
<keyword evidence="6" id="KW-0812">Transmembrane</keyword>
<dbReference type="SUPFAM" id="SSF52096">
    <property type="entry name" value="ClpP/crotonase"/>
    <property type="match status" value="1"/>
</dbReference>
<dbReference type="InterPro" id="IPR055210">
    <property type="entry name" value="CtpA/B_N"/>
</dbReference>
<dbReference type="InterPro" id="IPR004447">
    <property type="entry name" value="Peptidase_S41A"/>
</dbReference>
<dbReference type="SMART" id="SM00228">
    <property type="entry name" value="PDZ"/>
    <property type="match status" value="1"/>
</dbReference>
<evidence type="ECO:0000256" key="1">
    <source>
        <dbReference type="ARBA" id="ARBA00009179"/>
    </source>
</evidence>
<accession>A0A2M6WA50</accession>
<dbReference type="SMART" id="SM00245">
    <property type="entry name" value="TSPc"/>
    <property type="match status" value="1"/>
</dbReference>
<keyword evidence="4 5" id="KW-0720">Serine protease</keyword>
<protein>
    <recommendedName>
        <fullName evidence="7">PDZ domain-containing protein</fullName>
    </recommendedName>
</protein>
<dbReference type="GO" id="GO:0007165">
    <property type="term" value="P:signal transduction"/>
    <property type="evidence" value="ECO:0007669"/>
    <property type="project" value="TreeGrafter"/>
</dbReference>
<comment type="caution">
    <text evidence="8">The sequence shown here is derived from an EMBL/GenBank/DDBJ whole genome shotgun (WGS) entry which is preliminary data.</text>
</comment>
<comment type="similarity">
    <text evidence="1 5">Belongs to the peptidase S41A family.</text>
</comment>
<dbReference type="InterPro" id="IPR029045">
    <property type="entry name" value="ClpP/crotonase-like_dom_sf"/>
</dbReference>
<keyword evidence="6" id="KW-0472">Membrane</keyword>
<evidence type="ECO:0000256" key="5">
    <source>
        <dbReference type="RuleBase" id="RU004404"/>
    </source>
</evidence>
<dbReference type="EMBL" id="PFBP01000040">
    <property type="protein sequence ID" value="PIT89683.1"/>
    <property type="molecule type" value="Genomic_DNA"/>
</dbReference>
<evidence type="ECO:0000256" key="3">
    <source>
        <dbReference type="ARBA" id="ARBA00022801"/>
    </source>
</evidence>
<evidence type="ECO:0000256" key="6">
    <source>
        <dbReference type="SAM" id="Phobius"/>
    </source>
</evidence>
<dbReference type="PROSITE" id="PS50106">
    <property type="entry name" value="PDZ"/>
    <property type="match status" value="1"/>
</dbReference>
<dbReference type="GO" id="GO:0030288">
    <property type="term" value="C:outer membrane-bounded periplasmic space"/>
    <property type="evidence" value="ECO:0007669"/>
    <property type="project" value="TreeGrafter"/>
</dbReference>
<gene>
    <name evidence="8" type="ORF">COU23_02600</name>
</gene>
<evidence type="ECO:0000256" key="2">
    <source>
        <dbReference type="ARBA" id="ARBA00022670"/>
    </source>
</evidence>
<dbReference type="AlphaFoldDB" id="A0A2M6WA50"/>
<dbReference type="GO" id="GO:0006508">
    <property type="term" value="P:proteolysis"/>
    <property type="evidence" value="ECO:0007669"/>
    <property type="project" value="UniProtKB-KW"/>
</dbReference>
<dbReference type="CDD" id="cd07560">
    <property type="entry name" value="Peptidase_S41_CPP"/>
    <property type="match status" value="1"/>
</dbReference>
<dbReference type="SUPFAM" id="SSF50156">
    <property type="entry name" value="PDZ domain-like"/>
    <property type="match status" value="1"/>
</dbReference>
<dbReference type="FunFam" id="2.30.42.10:FF:000063">
    <property type="entry name" value="Peptidase, S41 family"/>
    <property type="match status" value="1"/>
</dbReference>
<evidence type="ECO:0000313" key="8">
    <source>
        <dbReference type="EMBL" id="PIT89683.1"/>
    </source>
</evidence>
<evidence type="ECO:0000313" key="9">
    <source>
        <dbReference type="Proteomes" id="UP000231464"/>
    </source>
</evidence>
<organism evidence="8 9">
    <name type="scientific">Candidatus Kuenenbacteria bacterium CG10_big_fil_rev_8_21_14_0_10_36_11</name>
    <dbReference type="NCBI Taxonomy" id="1974618"/>
    <lineage>
        <taxon>Bacteria</taxon>
        <taxon>Candidatus Kueneniibacteriota</taxon>
    </lineage>
</organism>
<keyword evidence="6" id="KW-1133">Transmembrane helix</keyword>
<feature type="transmembrane region" description="Helical" evidence="6">
    <location>
        <begin position="21"/>
        <end position="41"/>
    </location>
</feature>
<proteinExistence type="inferred from homology"/>
<dbReference type="Pfam" id="PF03572">
    <property type="entry name" value="Peptidase_S41"/>
    <property type="match status" value="1"/>
</dbReference>